<reference evidence="4 5" key="1">
    <citation type="submission" date="2019-04" db="EMBL/GenBank/DDBJ databases">
        <title>Comparative genomics and transcriptomics to analyze fruiting body development in filamentous ascomycetes.</title>
        <authorList>
            <consortium name="DOE Joint Genome Institute"/>
            <person name="Lutkenhaus R."/>
            <person name="Traeger S."/>
            <person name="Breuer J."/>
            <person name="Kuo A."/>
            <person name="Lipzen A."/>
            <person name="Pangilinan J."/>
            <person name="Dilworth D."/>
            <person name="Sandor L."/>
            <person name="Poggeler S."/>
            <person name="Barry K."/>
            <person name="Grigoriev I.V."/>
            <person name="Nowrousian M."/>
        </authorList>
    </citation>
    <scope>NUCLEOTIDE SEQUENCE [LARGE SCALE GENOMIC DNA]</scope>
    <source>
        <strain evidence="4 5">CBS 389.68</strain>
    </source>
</reference>
<keyword evidence="5" id="KW-1185">Reference proteome</keyword>
<dbReference type="InterPro" id="IPR029044">
    <property type="entry name" value="Nucleotide-diphossugar_trans"/>
</dbReference>
<dbReference type="GO" id="GO:0006487">
    <property type="term" value="P:protein N-linked glycosylation"/>
    <property type="evidence" value="ECO:0007669"/>
    <property type="project" value="TreeGrafter"/>
</dbReference>
<accession>A0A4S2MHJ3</accession>
<dbReference type="GO" id="GO:0016757">
    <property type="term" value="F:glycosyltransferase activity"/>
    <property type="evidence" value="ECO:0007669"/>
    <property type="project" value="UniProtKB-KW"/>
</dbReference>
<dbReference type="InterPro" id="IPR008630">
    <property type="entry name" value="Glyco_trans_34"/>
</dbReference>
<proteinExistence type="inferred from homology"/>
<keyword evidence="3 4" id="KW-0808">Transferase</keyword>
<gene>
    <name evidence="4" type="ORF">EX30DRAFT_325040</name>
</gene>
<dbReference type="EMBL" id="ML220216">
    <property type="protein sequence ID" value="TGZ76155.1"/>
    <property type="molecule type" value="Genomic_DNA"/>
</dbReference>
<organism evidence="4 5">
    <name type="scientific">Ascodesmis nigricans</name>
    <dbReference type="NCBI Taxonomy" id="341454"/>
    <lineage>
        <taxon>Eukaryota</taxon>
        <taxon>Fungi</taxon>
        <taxon>Dikarya</taxon>
        <taxon>Ascomycota</taxon>
        <taxon>Pezizomycotina</taxon>
        <taxon>Pezizomycetes</taxon>
        <taxon>Pezizales</taxon>
        <taxon>Ascodesmidaceae</taxon>
        <taxon>Ascodesmis</taxon>
    </lineage>
</organism>
<evidence type="ECO:0000313" key="4">
    <source>
        <dbReference type="EMBL" id="TGZ76155.1"/>
    </source>
</evidence>
<evidence type="ECO:0000256" key="1">
    <source>
        <dbReference type="ARBA" id="ARBA00005664"/>
    </source>
</evidence>
<comment type="similarity">
    <text evidence="1">Belongs to the glycosyltransferase 34 family.</text>
</comment>
<keyword evidence="2" id="KW-0328">Glycosyltransferase</keyword>
<dbReference type="Proteomes" id="UP000298138">
    <property type="component" value="Unassembled WGS sequence"/>
</dbReference>
<evidence type="ECO:0000256" key="3">
    <source>
        <dbReference type="ARBA" id="ARBA00022679"/>
    </source>
</evidence>
<dbReference type="Gene3D" id="3.90.550.10">
    <property type="entry name" value="Spore Coat Polysaccharide Biosynthesis Protein SpsA, Chain A"/>
    <property type="match status" value="1"/>
</dbReference>
<dbReference type="PANTHER" id="PTHR31306:SF4">
    <property type="entry name" value="ALPHA-1,2-GALACTOSYLTRANSFERASE"/>
    <property type="match status" value="1"/>
</dbReference>
<dbReference type="PANTHER" id="PTHR31306">
    <property type="entry name" value="ALPHA-1,6-MANNOSYLTRANSFERASE MNN11-RELATED"/>
    <property type="match status" value="1"/>
</dbReference>
<evidence type="ECO:0000256" key="2">
    <source>
        <dbReference type="ARBA" id="ARBA00022676"/>
    </source>
</evidence>
<protein>
    <submittedName>
        <fullName evidence="4">Galactosyl transferase</fullName>
    </submittedName>
</protein>
<dbReference type="OrthoDB" id="205108at2759"/>
<sequence>MHLPTFDVPDVPLATAPKPHQIAILTASDGGGHNGGIPNIIAQAMTNRNAYARLHGYHHQFINISSYDVSGAHAVWKKIPAIIDCFRLNPEVQWIWWLDLDAIIMNSDIDLTEYLLSPEAMDKVLEKDTDYVRGLRKLGLKTPKKYDLANIDLLVSNDLNGLNAGSFFIRRSAFTQILLRLWIDPLYMFQPWEGREQEVLAHLINSHDWIRSHVGWVKQKWINAYAFGGDDGWQWTKDCVVVHFAGCWVDGMDACKSRWNEFMGKADQKLRVDERGNPVVRGLQGVGNEHVDY</sequence>
<evidence type="ECO:0000313" key="5">
    <source>
        <dbReference type="Proteomes" id="UP000298138"/>
    </source>
</evidence>
<dbReference type="InParanoid" id="A0A4S2MHJ3"/>
<dbReference type="Pfam" id="PF05637">
    <property type="entry name" value="Glyco_transf_34"/>
    <property type="match status" value="1"/>
</dbReference>
<dbReference type="SUPFAM" id="SSF53448">
    <property type="entry name" value="Nucleotide-diphospho-sugar transferases"/>
    <property type="match status" value="1"/>
</dbReference>
<dbReference type="STRING" id="341454.A0A4S2MHJ3"/>
<dbReference type="GO" id="GO:0000139">
    <property type="term" value="C:Golgi membrane"/>
    <property type="evidence" value="ECO:0007669"/>
    <property type="project" value="TreeGrafter"/>
</dbReference>
<name>A0A4S2MHJ3_9PEZI</name>
<dbReference type="AlphaFoldDB" id="A0A4S2MHJ3"/>